<sequence length="64" mass="7612">MEPEKMEPSGHMTNNMEDVIWLGKQMERMRDGSQLAEDMRFPDPIEFDAADNDNDEKYNYKKKN</sequence>
<accession>A0A0A3J564</accession>
<organism evidence="2 3">
    <name type="scientific">Ureibacillus massiliensis 4400831 = CIP 108448 = CCUG 49529</name>
    <dbReference type="NCBI Taxonomy" id="1211035"/>
    <lineage>
        <taxon>Bacteria</taxon>
        <taxon>Bacillati</taxon>
        <taxon>Bacillota</taxon>
        <taxon>Bacilli</taxon>
        <taxon>Bacillales</taxon>
        <taxon>Caryophanaceae</taxon>
        <taxon>Ureibacillus</taxon>
    </lineage>
</organism>
<dbReference type="Proteomes" id="UP000030595">
    <property type="component" value="Unassembled WGS sequence"/>
</dbReference>
<evidence type="ECO:0000256" key="1">
    <source>
        <dbReference type="SAM" id="MobiDB-lite"/>
    </source>
</evidence>
<proteinExistence type="predicted"/>
<comment type="caution">
    <text evidence="2">The sequence shown here is derived from an EMBL/GenBank/DDBJ whole genome shotgun (WGS) entry which is preliminary data.</text>
</comment>
<feature type="compositionally biased region" description="Basic and acidic residues" evidence="1">
    <location>
        <begin position="55"/>
        <end position="64"/>
    </location>
</feature>
<evidence type="ECO:0008006" key="4">
    <source>
        <dbReference type="Google" id="ProtNLM"/>
    </source>
</evidence>
<protein>
    <recommendedName>
        <fullName evidence="4">Multidrug ABC transporter ATPase</fullName>
    </recommendedName>
</protein>
<dbReference type="RefSeq" id="WP_036175882.1">
    <property type="nucleotide sequence ID" value="NZ_AVCZ01000014.1"/>
</dbReference>
<name>A0A0A3J564_9BACL</name>
<dbReference type="EMBL" id="JPVQ01000014">
    <property type="protein sequence ID" value="KGR90830.1"/>
    <property type="molecule type" value="Genomic_DNA"/>
</dbReference>
<dbReference type="AlphaFoldDB" id="A0A0A3J564"/>
<feature type="region of interest" description="Disordered" evidence="1">
    <location>
        <begin position="44"/>
        <end position="64"/>
    </location>
</feature>
<evidence type="ECO:0000313" key="3">
    <source>
        <dbReference type="Proteomes" id="UP000030595"/>
    </source>
</evidence>
<keyword evidence="3" id="KW-1185">Reference proteome</keyword>
<reference evidence="2 3" key="1">
    <citation type="submission" date="2014-02" db="EMBL/GenBank/DDBJ databases">
        <title>Draft genome sequence of Lysinibacillus massiliensis CCUG 49529.</title>
        <authorList>
            <person name="Zhang F."/>
            <person name="Wang G."/>
            <person name="Zhang L."/>
        </authorList>
    </citation>
    <scope>NUCLEOTIDE SEQUENCE [LARGE SCALE GENOMIC DNA]</scope>
    <source>
        <strain evidence="2 3">CCUG 49529</strain>
    </source>
</reference>
<evidence type="ECO:0000313" key="2">
    <source>
        <dbReference type="EMBL" id="KGR90830.1"/>
    </source>
</evidence>
<feature type="compositionally biased region" description="Acidic residues" evidence="1">
    <location>
        <begin position="45"/>
        <end position="54"/>
    </location>
</feature>
<gene>
    <name evidence="2" type="ORF">CD30_09870</name>
</gene>